<dbReference type="SUPFAM" id="SSF102114">
    <property type="entry name" value="Radical SAM enzymes"/>
    <property type="match status" value="1"/>
</dbReference>
<organism evidence="3 4">
    <name type="scientific">Candidatus Termititenax persephonae</name>
    <dbReference type="NCBI Taxonomy" id="2218525"/>
    <lineage>
        <taxon>Bacteria</taxon>
        <taxon>Bacillati</taxon>
        <taxon>Candidatus Margulisiibacteriota</taxon>
        <taxon>Candidatus Termititenacia</taxon>
        <taxon>Candidatus Termititenacales</taxon>
        <taxon>Candidatus Termititenacaceae</taxon>
        <taxon>Candidatus Termititenax</taxon>
    </lineage>
</organism>
<accession>A0A388THL7</accession>
<dbReference type="PROSITE" id="PS51918">
    <property type="entry name" value="RADICAL_SAM"/>
    <property type="match status" value="1"/>
</dbReference>
<proteinExistence type="predicted"/>
<dbReference type="PANTHER" id="PTHR11918">
    <property type="entry name" value="RADICAL SAM PROTEINS"/>
    <property type="match status" value="1"/>
</dbReference>
<keyword evidence="4" id="KW-1185">Reference proteome</keyword>
<dbReference type="EMBL" id="BGZO01000036">
    <property type="protein sequence ID" value="GBR76633.1"/>
    <property type="molecule type" value="Genomic_DNA"/>
</dbReference>
<reference evidence="3 4" key="1">
    <citation type="journal article" date="2019" name="ISME J.">
        <title>Genome analyses of uncultured TG2/ZB3 bacteria in 'Margulisbacteria' specifically attached to ectosymbiotic spirochetes of protists in the termite gut.</title>
        <authorList>
            <person name="Utami Y.D."/>
            <person name="Kuwahara H."/>
            <person name="Igai K."/>
            <person name="Murakami T."/>
            <person name="Sugaya K."/>
            <person name="Morikawa T."/>
            <person name="Nagura Y."/>
            <person name="Yuki M."/>
            <person name="Deevong P."/>
            <person name="Inoue T."/>
            <person name="Kihara K."/>
            <person name="Lo N."/>
            <person name="Yamada A."/>
            <person name="Ohkuma M."/>
            <person name="Hongoh Y."/>
        </authorList>
    </citation>
    <scope>NUCLEOTIDE SEQUENCE [LARGE SCALE GENOMIC DNA]</scope>
    <source>
        <strain evidence="3">NkOx7-02</strain>
    </source>
</reference>
<dbReference type="InterPro" id="IPR023404">
    <property type="entry name" value="rSAM_horseshoe"/>
</dbReference>
<gene>
    <name evidence="3" type="ORF">NO2_1154</name>
</gene>
<dbReference type="GO" id="GO:0035598">
    <property type="term" value="F:tRNA (N(6)-L-threonylcarbamoyladenosine(37)-C(2))-methylthiotransferase activity"/>
    <property type="evidence" value="ECO:0007669"/>
    <property type="project" value="TreeGrafter"/>
</dbReference>
<evidence type="ECO:0000259" key="2">
    <source>
        <dbReference type="PROSITE" id="PS51918"/>
    </source>
</evidence>
<evidence type="ECO:0000256" key="1">
    <source>
        <dbReference type="ARBA" id="ARBA00022679"/>
    </source>
</evidence>
<evidence type="ECO:0000313" key="3">
    <source>
        <dbReference type="EMBL" id="GBR76633.1"/>
    </source>
</evidence>
<dbReference type="PANTHER" id="PTHR11918:SF45">
    <property type="entry name" value="THREONYLCARBAMOYLADENOSINE TRNA METHYLTHIOTRANSFERASE"/>
    <property type="match status" value="1"/>
</dbReference>
<sequence>TDIIVGFPGETRETFQETCDFIQETGFHDLHIFPYSPRPQTAAAQMPNICPDKLVKQFTARLATLRQKMKNHFLQKYLTLPLAVLVENNKGTGFSSEYIAVKLSGNIESGKFYTAVPLGIKDGVILANPAHGITDANLHRQII</sequence>
<dbReference type="GO" id="GO:0051536">
    <property type="term" value="F:iron-sulfur cluster binding"/>
    <property type="evidence" value="ECO:0007669"/>
    <property type="project" value="InterPro"/>
</dbReference>
<comment type="caution">
    <text evidence="3">The sequence shown here is derived from an EMBL/GenBank/DDBJ whole genome shotgun (WGS) entry which is preliminary data.</text>
</comment>
<feature type="non-terminal residue" evidence="3">
    <location>
        <position position="1"/>
    </location>
</feature>
<name>A0A388THL7_9BACT</name>
<dbReference type="InterPro" id="IPR058240">
    <property type="entry name" value="rSAM_sf"/>
</dbReference>
<feature type="domain" description="Radical SAM core" evidence="2">
    <location>
        <begin position="1"/>
        <end position="74"/>
    </location>
</feature>
<evidence type="ECO:0000313" key="4">
    <source>
        <dbReference type="Proteomes" id="UP000275925"/>
    </source>
</evidence>
<dbReference type="Gene3D" id="3.80.30.20">
    <property type="entry name" value="tm_1862 like domain"/>
    <property type="match status" value="1"/>
</dbReference>
<dbReference type="AlphaFoldDB" id="A0A388THL7"/>
<protein>
    <submittedName>
        <fullName evidence="3">MiaB-like tRNA modifying enzyme</fullName>
    </submittedName>
</protein>
<keyword evidence="1" id="KW-0808">Transferase</keyword>
<dbReference type="Proteomes" id="UP000275925">
    <property type="component" value="Unassembled WGS sequence"/>
</dbReference>
<dbReference type="InterPro" id="IPR007197">
    <property type="entry name" value="rSAM"/>
</dbReference>